<gene>
    <name evidence="2" type="ORF">J34TS1_57930</name>
</gene>
<accession>A0A920CW51</accession>
<proteinExistence type="predicted"/>
<protein>
    <submittedName>
        <fullName evidence="2">N-acetyltransferase</fullName>
    </submittedName>
</protein>
<dbReference type="InterPro" id="IPR000182">
    <property type="entry name" value="GNAT_dom"/>
</dbReference>
<dbReference type="Gene3D" id="3.40.630.30">
    <property type="match status" value="1"/>
</dbReference>
<dbReference type="PROSITE" id="PS51186">
    <property type="entry name" value="GNAT"/>
    <property type="match status" value="1"/>
</dbReference>
<dbReference type="Pfam" id="PF00583">
    <property type="entry name" value="Acetyltransf_1"/>
    <property type="match status" value="1"/>
</dbReference>
<keyword evidence="3" id="KW-1185">Reference proteome</keyword>
<name>A0A920CW51_9BACL</name>
<evidence type="ECO:0000313" key="3">
    <source>
        <dbReference type="Proteomes" id="UP000682811"/>
    </source>
</evidence>
<dbReference type="EMBL" id="BORT01000042">
    <property type="protein sequence ID" value="GIO51028.1"/>
    <property type="molecule type" value="Genomic_DNA"/>
</dbReference>
<organism evidence="2 3">
    <name type="scientific">Paenibacillus azoreducens</name>
    <dbReference type="NCBI Taxonomy" id="116718"/>
    <lineage>
        <taxon>Bacteria</taxon>
        <taxon>Bacillati</taxon>
        <taxon>Bacillota</taxon>
        <taxon>Bacilli</taxon>
        <taxon>Bacillales</taxon>
        <taxon>Paenibacillaceae</taxon>
        <taxon>Paenibacillus</taxon>
    </lineage>
</organism>
<dbReference type="GO" id="GO:0016747">
    <property type="term" value="F:acyltransferase activity, transferring groups other than amino-acyl groups"/>
    <property type="evidence" value="ECO:0007669"/>
    <property type="project" value="InterPro"/>
</dbReference>
<dbReference type="CDD" id="cd04301">
    <property type="entry name" value="NAT_SF"/>
    <property type="match status" value="1"/>
</dbReference>
<comment type="caution">
    <text evidence="2">The sequence shown here is derived from an EMBL/GenBank/DDBJ whole genome shotgun (WGS) entry which is preliminary data.</text>
</comment>
<dbReference type="Proteomes" id="UP000682811">
    <property type="component" value="Unassembled WGS sequence"/>
</dbReference>
<dbReference type="AlphaFoldDB" id="A0A920CW51"/>
<feature type="domain" description="N-acetyltransferase" evidence="1">
    <location>
        <begin position="8"/>
        <end position="160"/>
    </location>
</feature>
<reference evidence="2 3" key="1">
    <citation type="submission" date="2021-03" db="EMBL/GenBank/DDBJ databases">
        <title>Antimicrobial resistance genes in bacteria isolated from Japanese honey, and their potential for conferring macrolide and lincosamide resistance in the American foulbrood pathogen Paenibacillus larvae.</title>
        <authorList>
            <person name="Okamoto M."/>
            <person name="Kumagai M."/>
            <person name="Kanamori H."/>
            <person name="Takamatsu D."/>
        </authorList>
    </citation>
    <scope>NUCLEOTIDE SEQUENCE [LARGE SCALE GENOMIC DNA]</scope>
    <source>
        <strain evidence="2 3">J34TS1</strain>
    </source>
</reference>
<evidence type="ECO:0000313" key="2">
    <source>
        <dbReference type="EMBL" id="GIO51028.1"/>
    </source>
</evidence>
<evidence type="ECO:0000259" key="1">
    <source>
        <dbReference type="PROSITE" id="PS51186"/>
    </source>
</evidence>
<dbReference type="SUPFAM" id="SSF55729">
    <property type="entry name" value="Acyl-CoA N-acyltransferases (Nat)"/>
    <property type="match status" value="1"/>
</dbReference>
<sequence length="160" mass="19275">MVERRDSVNIRLAAQEDFDQLIRMRWDFTNEYKEIPISEDQYDDFYLECKSFLAEAIESNRWFIWVAEENGQILSHVYLEIINKVPRPGRKTNPFTYMTNVYTLPAHRGKGIGGQILRRIEVWSKQKEYEFIIVWPSDWSVEFYERNGYKPCKEAMELIF</sequence>
<dbReference type="InterPro" id="IPR016181">
    <property type="entry name" value="Acyl_CoA_acyltransferase"/>
</dbReference>